<proteinExistence type="predicted"/>
<sequence length="89" mass="10444">MGGLIEGVWERIVKNEGEVFKQKRGKEFSYSVKMNTLYLRTTNRIISKKTFEKALDEVPLENTVPLQNLQAPSYLYAILMDNRIRKDDY</sequence>
<gene>
    <name evidence="1" type="ORF">ABID56_002559</name>
</gene>
<reference evidence="1 2" key="1">
    <citation type="submission" date="2024-06" db="EMBL/GenBank/DDBJ databases">
        <title>Genomic Encyclopedia of Type Strains, Phase IV (KMG-IV): sequencing the most valuable type-strain genomes for metagenomic binning, comparative biology and taxonomic classification.</title>
        <authorList>
            <person name="Goeker M."/>
        </authorList>
    </citation>
    <scope>NUCLEOTIDE SEQUENCE [LARGE SCALE GENOMIC DNA]</scope>
    <source>
        <strain evidence="1 2">DSM 23520</strain>
    </source>
</reference>
<protein>
    <submittedName>
        <fullName evidence="1">Uncharacterized protein</fullName>
    </submittedName>
</protein>
<name>A0ABV2KZ61_9BACI</name>
<keyword evidence="2" id="KW-1185">Reference proteome</keyword>
<evidence type="ECO:0000313" key="1">
    <source>
        <dbReference type="EMBL" id="MET3684422.1"/>
    </source>
</evidence>
<dbReference type="Proteomes" id="UP001549167">
    <property type="component" value="Unassembled WGS sequence"/>
</dbReference>
<comment type="caution">
    <text evidence="1">The sequence shown here is derived from an EMBL/GenBank/DDBJ whole genome shotgun (WGS) entry which is preliminary data.</text>
</comment>
<dbReference type="EMBL" id="JBEPMX010000018">
    <property type="protein sequence ID" value="MET3684422.1"/>
    <property type="molecule type" value="Genomic_DNA"/>
</dbReference>
<dbReference type="RefSeq" id="WP_354221763.1">
    <property type="nucleotide sequence ID" value="NZ_JBEPMX010000018.1"/>
</dbReference>
<organism evidence="1 2">
    <name type="scientific">Alkalibacillus flavidus</name>
    <dbReference type="NCBI Taxonomy" id="546021"/>
    <lineage>
        <taxon>Bacteria</taxon>
        <taxon>Bacillati</taxon>
        <taxon>Bacillota</taxon>
        <taxon>Bacilli</taxon>
        <taxon>Bacillales</taxon>
        <taxon>Bacillaceae</taxon>
        <taxon>Alkalibacillus</taxon>
    </lineage>
</organism>
<accession>A0ABV2KZ61</accession>
<evidence type="ECO:0000313" key="2">
    <source>
        <dbReference type="Proteomes" id="UP001549167"/>
    </source>
</evidence>